<keyword evidence="2" id="KW-1185">Reference proteome</keyword>
<gene>
    <name evidence="1" type="ORF">I5731_04145</name>
</gene>
<dbReference type="RefSeq" id="WP_197310085.1">
    <property type="nucleotide sequence ID" value="NZ_JADZLT010000040.1"/>
</dbReference>
<reference evidence="1" key="1">
    <citation type="submission" date="2020-12" db="EMBL/GenBank/DDBJ databases">
        <title>Methylobrevis albus sp. nov., isolated from fresh water lack sediment.</title>
        <authorList>
            <person name="Zou Q."/>
        </authorList>
    </citation>
    <scope>NUCLEOTIDE SEQUENCE</scope>
    <source>
        <strain evidence="1">L22</strain>
    </source>
</reference>
<evidence type="ECO:0000313" key="2">
    <source>
        <dbReference type="Proteomes" id="UP000631694"/>
    </source>
</evidence>
<dbReference type="Proteomes" id="UP000631694">
    <property type="component" value="Unassembled WGS sequence"/>
</dbReference>
<organism evidence="1 2">
    <name type="scientific">Methylobrevis albus</name>
    <dbReference type="NCBI Taxonomy" id="2793297"/>
    <lineage>
        <taxon>Bacteria</taxon>
        <taxon>Pseudomonadati</taxon>
        <taxon>Pseudomonadota</taxon>
        <taxon>Alphaproteobacteria</taxon>
        <taxon>Hyphomicrobiales</taxon>
        <taxon>Pleomorphomonadaceae</taxon>
        <taxon>Methylobrevis</taxon>
    </lineage>
</organism>
<proteinExistence type="predicted"/>
<protein>
    <submittedName>
        <fullName evidence="1">Uncharacterized protein</fullName>
    </submittedName>
</protein>
<accession>A0A931I118</accession>
<comment type="caution">
    <text evidence="1">The sequence shown here is derived from an EMBL/GenBank/DDBJ whole genome shotgun (WGS) entry which is preliminary data.</text>
</comment>
<dbReference type="AlphaFoldDB" id="A0A931I118"/>
<evidence type="ECO:0000313" key="1">
    <source>
        <dbReference type="EMBL" id="MBH0237006.1"/>
    </source>
</evidence>
<name>A0A931I118_9HYPH</name>
<dbReference type="EMBL" id="JADZLT010000040">
    <property type="protein sequence ID" value="MBH0237006.1"/>
    <property type="molecule type" value="Genomic_DNA"/>
</dbReference>
<sequence length="71" mass="7711">MTDQAGPGPDPGRDDNLRYIEQMSVELAQIAERAGAGMIVYLLGMVREEAANEMAARSVGPGRPRRRRTPG</sequence>